<name>A0A7S1S8Y2_ALECA</name>
<evidence type="ECO:0000256" key="1">
    <source>
        <dbReference type="SAM" id="MobiDB-lite"/>
    </source>
</evidence>
<evidence type="ECO:0000313" key="3">
    <source>
        <dbReference type="EMBL" id="CAD9186212.1"/>
    </source>
</evidence>
<sequence length="296" mass="31905">MRSIVACAAALSVAPLAAAGALSDEAALLQTKVHDGPAVEDNSFELICDELQGCHYRFHTSSTPTPYQLICDDKEGCRYTGVTQPPPKNPPPMLPQQGIDQLVALANKAAVGLMAKPAPKANPLANPNMADLVKNFKLPNMQQMPQLPQMPWTQQQTPRAPQAPQMPQMPDLGKWLQGLAPSTPAPSSDEPLAHFVPDNKMCCVEGPSDYIREKVEKIKSSPLGAGYQTTAALNGPCTSKGYDQGPSPEMCFPKAKVWMSRLHPIDPTSEPRLFADYAATHGWMAIPAGVMELCKP</sequence>
<feature type="signal peptide" evidence="2">
    <location>
        <begin position="1"/>
        <end position="19"/>
    </location>
</feature>
<dbReference type="EMBL" id="HBGE01105591">
    <property type="protein sequence ID" value="CAD9186212.1"/>
    <property type="molecule type" value="Transcribed_RNA"/>
</dbReference>
<feature type="chain" id="PRO_5030683601" evidence="2">
    <location>
        <begin position="20"/>
        <end position="296"/>
    </location>
</feature>
<accession>A0A7S1S8Y2</accession>
<feature type="region of interest" description="Disordered" evidence="1">
    <location>
        <begin position="153"/>
        <end position="190"/>
    </location>
</feature>
<protein>
    <submittedName>
        <fullName evidence="3">Uncharacterized protein</fullName>
    </submittedName>
</protein>
<evidence type="ECO:0000256" key="2">
    <source>
        <dbReference type="SAM" id="SignalP"/>
    </source>
</evidence>
<keyword evidence="2" id="KW-0732">Signal</keyword>
<organism evidence="3">
    <name type="scientific">Alexandrium catenella</name>
    <name type="common">Red tide dinoflagellate</name>
    <name type="synonym">Gonyaulax catenella</name>
    <dbReference type="NCBI Taxonomy" id="2925"/>
    <lineage>
        <taxon>Eukaryota</taxon>
        <taxon>Sar</taxon>
        <taxon>Alveolata</taxon>
        <taxon>Dinophyceae</taxon>
        <taxon>Gonyaulacales</taxon>
        <taxon>Pyrocystaceae</taxon>
        <taxon>Alexandrium</taxon>
    </lineage>
</organism>
<feature type="compositionally biased region" description="Low complexity" evidence="1">
    <location>
        <begin position="153"/>
        <end position="170"/>
    </location>
</feature>
<reference evidence="3" key="1">
    <citation type="submission" date="2021-01" db="EMBL/GenBank/DDBJ databases">
        <authorList>
            <person name="Corre E."/>
            <person name="Pelletier E."/>
            <person name="Niang G."/>
            <person name="Scheremetjew M."/>
            <person name="Finn R."/>
            <person name="Kale V."/>
            <person name="Holt S."/>
            <person name="Cochrane G."/>
            <person name="Meng A."/>
            <person name="Brown T."/>
            <person name="Cohen L."/>
        </authorList>
    </citation>
    <scope>NUCLEOTIDE SEQUENCE</scope>
    <source>
        <strain evidence="3">OF101</strain>
    </source>
</reference>
<proteinExistence type="predicted"/>
<gene>
    <name evidence="3" type="ORF">ACAT0790_LOCUS62986</name>
</gene>
<dbReference type="AlphaFoldDB" id="A0A7S1S8Y2"/>